<dbReference type="PROSITE" id="PS01078">
    <property type="entry name" value="MOCF_BIOSYNTHESIS_1"/>
    <property type="match status" value="1"/>
</dbReference>
<dbReference type="UniPathway" id="UPA00344"/>
<evidence type="ECO:0000259" key="3">
    <source>
        <dbReference type="SMART" id="SM00852"/>
    </source>
</evidence>
<dbReference type="SUPFAM" id="SSF53218">
    <property type="entry name" value="Molybdenum cofactor biosynthesis proteins"/>
    <property type="match status" value="1"/>
</dbReference>
<evidence type="ECO:0000313" key="4">
    <source>
        <dbReference type="EMBL" id="RKX66054.1"/>
    </source>
</evidence>
<proteinExistence type="predicted"/>
<dbReference type="InterPro" id="IPR036425">
    <property type="entry name" value="MoaB/Mog-like_dom_sf"/>
</dbReference>
<dbReference type="PANTHER" id="PTHR43764">
    <property type="entry name" value="MOLYBDENUM COFACTOR BIOSYNTHESIS"/>
    <property type="match status" value="1"/>
</dbReference>
<dbReference type="SMART" id="SM00852">
    <property type="entry name" value="MoCF_biosynth"/>
    <property type="match status" value="1"/>
</dbReference>
<dbReference type="Gene3D" id="3.40.980.10">
    <property type="entry name" value="MoaB/Mog-like domain"/>
    <property type="match status" value="1"/>
</dbReference>
<reference evidence="4 5" key="1">
    <citation type="submission" date="2018-06" db="EMBL/GenBank/DDBJ databases">
        <title>Extensive metabolic versatility and redundancy in microbially diverse, dynamic hydrothermal sediments.</title>
        <authorList>
            <person name="Dombrowski N."/>
            <person name="Teske A."/>
            <person name="Baker B.J."/>
        </authorList>
    </citation>
    <scope>NUCLEOTIDE SEQUENCE [LARGE SCALE GENOMIC DNA]</scope>
    <source>
        <strain evidence="4">B35_G9</strain>
    </source>
</reference>
<dbReference type="CDD" id="cd00886">
    <property type="entry name" value="MogA_MoaB"/>
    <property type="match status" value="1"/>
</dbReference>
<organism evidence="4 5">
    <name type="scientific">candidate division TA06 bacterium</name>
    <dbReference type="NCBI Taxonomy" id="2250710"/>
    <lineage>
        <taxon>Bacteria</taxon>
        <taxon>Bacteria division TA06</taxon>
    </lineage>
</organism>
<evidence type="ECO:0000313" key="5">
    <source>
        <dbReference type="Proteomes" id="UP000282321"/>
    </source>
</evidence>
<dbReference type="GO" id="GO:0006777">
    <property type="term" value="P:Mo-molybdopterin cofactor biosynthetic process"/>
    <property type="evidence" value="ECO:0007669"/>
    <property type="project" value="UniProtKB-KW"/>
</dbReference>
<dbReference type="Proteomes" id="UP000282321">
    <property type="component" value="Unassembled WGS sequence"/>
</dbReference>
<dbReference type="InterPro" id="IPR001453">
    <property type="entry name" value="MoaB/Mog_dom"/>
</dbReference>
<comment type="caution">
    <text evidence="4">The sequence shown here is derived from an EMBL/GenBank/DDBJ whole genome shotgun (WGS) entry which is preliminary data.</text>
</comment>
<dbReference type="InterPro" id="IPR051920">
    <property type="entry name" value="MPT_Adenylyltrnsfr/MoaC-Rel"/>
</dbReference>
<dbReference type="InterPro" id="IPR008284">
    <property type="entry name" value="MoCF_biosynth_CS"/>
</dbReference>
<gene>
    <name evidence="4" type="ORF">DRP44_04965</name>
</gene>
<dbReference type="NCBIfam" id="TIGR00177">
    <property type="entry name" value="molyb_syn"/>
    <property type="match status" value="1"/>
</dbReference>
<sequence length="167" mass="18593">MKNRSYLYSIITLSDKGYSGEREDKNHPLIRSLMQENGFDLFDYILIPDEKDYLIDAVNNLKDKCDVILTNGGTGLSPRDITPDVTLELIEKRLYGFESLIMRESLNETPFAALSRAVCGTIGKTIIINLPGSPDAVKSNLSTIIPILKHAIDKLQGDMSDCADIKK</sequence>
<accession>A0A660S7F9</accession>
<dbReference type="AlphaFoldDB" id="A0A660S7F9"/>
<dbReference type="Pfam" id="PF00994">
    <property type="entry name" value="MoCF_biosynth"/>
    <property type="match status" value="1"/>
</dbReference>
<evidence type="ECO:0000256" key="1">
    <source>
        <dbReference type="ARBA" id="ARBA00005046"/>
    </source>
</evidence>
<comment type="pathway">
    <text evidence="1">Cofactor biosynthesis; molybdopterin biosynthesis.</text>
</comment>
<dbReference type="EMBL" id="QNBC01000058">
    <property type="protein sequence ID" value="RKX66054.1"/>
    <property type="molecule type" value="Genomic_DNA"/>
</dbReference>
<evidence type="ECO:0000256" key="2">
    <source>
        <dbReference type="ARBA" id="ARBA00023150"/>
    </source>
</evidence>
<keyword evidence="2" id="KW-0501">Molybdenum cofactor biosynthesis</keyword>
<protein>
    <submittedName>
        <fullName evidence="4">Molybdenum cofactor biosynthesis protein</fullName>
    </submittedName>
</protein>
<name>A0A660S7F9_UNCT6</name>
<dbReference type="PANTHER" id="PTHR43764:SF1">
    <property type="entry name" value="MOLYBDOPTERIN MOLYBDOTRANSFERASE"/>
    <property type="match status" value="1"/>
</dbReference>
<feature type="domain" description="MoaB/Mog" evidence="3">
    <location>
        <begin position="9"/>
        <end position="151"/>
    </location>
</feature>